<dbReference type="Pfam" id="PF16109">
    <property type="entry name" value="DUF4827"/>
    <property type="match status" value="1"/>
</dbReference>
<dbReference type="Proteomes" id="UP000245462">
    <property type="component" value="Unassembled WGS sequence"/>
</dbReference>
<name>A0A2U1FPL6_9PORP</name>
<sequence>MKKIITTTLLPVLTIAMAILAFGSCKKSDIKSLKEMKQDERKAIESFISRMGFTIKDGAEGQTEFDPNVMYHFDNDLYMQVLDKGKEAPELNKTKINVRMEGFYFNRERDSIVVFNSLTSGGFQESVFRYIHTYNDGDINFELIPCTTGANLDAYVCQGIAFPMTMLGNGARVRLIVPFRLGPDNLYSQGMTGYYKEVEYIFRK</sequence>
<evidence type="ECO:0000313" key="1">
    <source>
        <dbReference type="EMBL" id="PVZ14052.1"/>
    </source>
</evidence>
<dbReference type="InterPro" id="IPR046357">
    <property type="entry name" value="PPIase_dom_sf"/>
</dbReference>
<dbReference type="OrthoDB" id="1096383at2"/>
<dbReference type="PROSITE" id="PS51257">
    <property type="entry name" value="PROKAR_LIPOPROTEIN"/>
    <property type="match status" value="1"/>
</dbReference>
<evidence type="ECO:0000313" key="2">
    <source>
        <dbReference type="Proteomes" id="UP000245462"/>
    </source>
</evidence>
<reference evidence="1 2" key="1">
    <citation type="submission" date="2018-04" db="EMBL/GenBank/DDBJ databases">
        <title>Genomic Encyclopedia of Type Strains, Phase IV (KMG-IV): sequencing the most valuable type-strain genomes for metagenomic binning, comparative biology and taxonomic classification.</title>
        <authorList>
            <person name="Goeker M."/>
        </authorList>
    </citation>
    <scope>NUCLEOTIDE SEQUENCE [LARGE SCALE GENOMIC DNA]</scope>
    <source>
        <strain evidence="1 2">DSM 28520</strain>
    </source>
</reference>
<gene>
    <name evidence="1" type="ORF">C7382_10296</name>
</gene>
<dbReference type="AlphaFoldDB" id="A0A2U1FPL6"/>
<dbReference type="InterPro" id="IPR032252">
    <property type="entry name" value="DUF4827"/>
</dbReference>
<comment type="caution">
    <text evidence="1">The sequence shown here is derived from an EMBL/GenBank/DDBJ whole genome shotgun (WGS) entry which is preliminary data.</text>
</comment>
<accession>A0A2U1FPL6</accession>
<dbReference type="GO" id="GO:0003755">
    <property type="term" value="F:peptidyl-prolyl cis-trans isomerase activity"/>
    <property type="evidence" value="ECO:0007669"/>
    <property type="project" value="InterPro"/>
</dbReference>
<dbReference type="RefSeq" id="WP_116678542.1">
    <property type="nucleotide sequence ID" value="NZ_JBGXZY010000006.1"/>
</dbReference>
<dbReference type="Gene3D" id="3.10.50.40">
    <property type="match status" value="1"/>
</dbReference>
<organism evidence="1 2">
    <name type="scientific">Porphyromonas loveana</name>
    <dbReference type="NCBI Taxonomy" id="1884669"/>
    <lineage>
        <taxon>Bacteria</taxon>
        <taxon>Pseudomonadati</taxon>
        <taxon>Bacteroidota</taxon>
        <taxon>Bacteroidia</taxon>
        <taxon>Bacteroidales</taxon>
        <taxon>Porphyromonadaceae</taxon>
        <taxon>Porphyromonas</taxon>
    </lineage>
</organism>
<proteinExistence type="predicted"/>
<dbReference type="GeneID" id="94549989"/>
<protein>
    <submittedName>
        <fullName evidence="1">Uncharacterized protein DUF4827</fullName>
    </submittedName>
</protein>
<dbReference type="EMBL" id="QEKY01000002">
    <property type="protein sequence ID" value="PVZ14052.1"/>
    <property type="molecule type" value="Genomic_DNA"/>
</dbReference>
<keyword evidence="2" id="KW-1185">Reference proteome</keyword>